<dbReference type="EMBL" id="JBIMSN010000014">
    <property type="protein sequence ID" value="MFH5227619.1"/>
    <property type="molecule type" value="Genomic_DNA"/>
</dbReference>
<evidence type="ECO:0000313" key="2">
    <source>
        <dbReference type="EMBL" id="MFH5246061.1"/>
    </source>
</evidence>
<evidence type="ECO:0000313" key="1">
    <source>
        <dbReference type="EMBL" id="MFH5227619.1"/>
    </source>
</evidence>
<sequence>MLEHPIYSAFLKFARNPAASGNISAVATYIEVGSNDSCFLNANMVTQISAQQGHVFIGIAGGGTKTFHQDRVPTADAESVVVDLLRELGKPQQHGMNVITFLNGQVATRPLQ</sequence>
<reference evidence="3 4" key="1">
    <citation type="submission" date="2024-10" db="EMBL/GenBank/DDBJ databases">
        <authorList>
            <person name="Riesco R."/>
        </authorList>
    </citation>
    <scope>NUCLEOTIDE SEQUENCE [LARGE SCALE GENOMIC DNA]</scope>
    <source>
        <strain evidence="2 3">NCIMB 15448</strain>
        <strain evidence="1 4">NCIMB 15450</strain>
    </source>
</reference>
<proteinExistence type="predicted"/>
<dbReference type="Proteomes" id="UP001609219">
    <property type="component" value="Unassembled WGS sequence"/>
</dbReference>
<name>A0ABW7KVJ8_9NOCA</name>
<evidence type="ECO:0000313" key="3">
    <source>
        <dbReference type="Proteomes" id="UP001609176"/>
    </source>
</evidence>
<gene>
    <name evidence="2" type="ORF">ACHIPV_30010</name>
    <name evidence="1" type="ORF">ACHIRB_03310</name>
</gene>
<comment type="caution">
    <text evidence="2">The sequence shown here is derived from an EMBL/GenBank/DDBJ whole genome shotgun (WGS) entry which is preliminary data.</text>
</comment>
<organism evidence="2 3">
    <name type="scientific">Antrihabitans spumae</name>
    <dbReference type="NCBI Taxonomy" id="3373370"/>
    <lineage>
        <taxon>Bacteria</taxon>
        <taxon>Bacillati</taxon>
        <taxon>Actinomycetota</taxon>
        <taxon>Actinomycetes</taxon>
        <taxon>Mycobacteriales</taxon>
        <taxon>Nocardiaceae</taxon>
        <taxon>Antrihabitans</taxon>
    </lineage>
</organism>
<keyword evidence="4" id="KW-1185">Reference proteome</keyword>
<accession>A0ABW7KVJ8</accession>
<dbReference type="EMBL" id="JBIMSP010000137">
    <property type="protein sequence ID" value="MFH5246061.1"/>
    <property type="molecule type" value="Genomic_DNA"/>
</dbReference>
<evidence type="ECO:0000313" key="4">
    <source>
        <dbReference type="Proteomes" id="UP001609219"/>
    </source>
</evidence>
<dbReference type="Proteomes" id="UP001609176">
    <property type="component" value="Unassembled WGS sequence"/>
</dbReference>
<protein>
    <submittedName>
        <fullName evidence="2">Uncharacterized protein</fullName>
    </submittedName>
</protein>
<dbReference type="RefSeq" id="WP_395126722.1">
    <property type="nucleotide sequence ID" value="NZ_JBIMSN010000014.1"/>
</dbReference>